<protein>
    <submittedName>
        <fullName evidence="12">Putative envelysin</fullName>
        <ecNumber evidence="12">3.4.24.12</ecNumber>
    </submittedName>
</protein>
<dbReference type="InterPro" id="IPR021190">
    <property type="entry name" value="Pept_M10A"/>
</dbReference>
<dbReference type="InterPro" id="IPR001818">
    <property type="entry name" value="Pept_M10_metallopeptidase"/>
</dbReference>
<feature type="signal peptide" evidence="10">
    <location>
        <begin position="1"/>
        <end position="25"/>
    </location>
</feature>
<dbReference type="InterPro" id="IPR021158">
    <property type="entry name" value="Pept_M10A_Zn_BS"/>
</dbReference>
<dbReference type="InterPro" id="IPR006026">
    <property type="entry name" value="Peptidase_Metallo"/>
</dbReference>
<accession>A0A396HT94</accession>
<feature type="binding site" evidence="9">
    <location>
        <position position="217"/>
    </location>
    <ligand>
        <name>Ca(2+)</name>
        <dbReference type="ChEBI" id="CHEBI:29108"/>
        <label>2</label>
    </ligand>
</feature>
<dbReference type="HOGENOM" id="CLU_015489_4_0_1"/>
<dbReference type="SMART" id="SM00235">
    <property type="entry name" value="ZnMc"/>
    <property type="match status" value="1"/>
</dbReference>
<keyword evidence="5 12" id="KW-0378">Hydrolase</keyword>
<evidence type="ECO:0000313" key="12">
    <source>
        <dbReference type="EMBL" id="RHN55154.1"/>
    </source>
</evidence>
<keyword evidence="9" id="KW-0106">Calcium</keyword>
<sequence>MKLRTQKTYMFLLVLSFLLADVSESISFAPAIGLIVRSRIPFYLKRITSSKLFSSIWNKLKSIFNNALKIGDIASGISDLKEYLQFFGYLNSSTLHSNFTDAFTENLQSAIIEFQTNFNLNTTGQLDQDIYKIISKPRCGVPDIINGTTTMKNNFINKTMPFKPWWRNVENRSLAYAFHPENNVTDNVKSLFQDAFNRWSNATELNFIETMSFNDSDIRIAFLTLDGKGGTVGGSYINSSVNVGSVYLDADEQWVLPSENVVEEDDVDLESVVMHQVGHLLGLGHSSVEEAIMYPIVLQEKKIELVNVDDLQRIQEIYGVNT</sequence>
<feature type="domain" description="Peptidase metallopeptidase" evidence="11">
    <location>
        <begin position="162"/>
        <end position="320"/>
    </location>
</feature>
<evidence type="ECO:0000256" key="7">
    <source>
        <dbReference type="ARBA" id="ARBA00023049"/>
    </source>
</evidence>
<dbReference type="Pfam" id="PF00413">
    <property type="entry name" value="Peptidase_M10"/>
    <property type="match status" value="1"/>
</dbReference>
<dbReference type="PANTHER" id="PTHR10201:SF258">
    <property type="entry name" value="MATRIX METALLOPROTEINASE"/>
    <property type="match status" value="1"/>
</dbReference>
<keyword evidence="4 10" id="KW-0732">Signal</keyword>
<evidence type="ECO:0000256" key="1">
    <source>
        <dbReference type="ARBA" id="ARBA00009614"/>
    </source>
</evidence>
<dbReference type="PANTHER" id="PTHR10201">
    <property type="entry name" value="MATRIX METALLOPROTEINASE"/>
    <property type="match status" value="1"/>
</dbReference>
<evidence type="ECO:0000256" key="6">
    <source>
        <dbReference type="ARBA" id="ARBA00022833"/>
    </source>
</evidence>
<feature type="binding site" evidence="9">
    <location>
        <position position="293"/>
    </location>
    <ligand>
        <name>Zn(2+)</name>
        <dbReference type="ChEBI" id="CHEBI:29105"/>
        <label>2</label>
        <note>catalytic</note>
    </ligand>
</feature>
<keyword evidence="7" id="KW-0482">Metalloprotease</keyword>
<evidence type="ECO:0000256" key="8">
    <source>
        <dbReference type="ARBA" id="ARBA00023145"/>
    </source>
</evidence>
<evidence type="ECO:0000259" key="11">
    <source>
        <dbReference type="SMART" id="SM00235"/>
    </source>
</evidence>
<keyword evidence="8" id="KW-0865">Zymogen</keyword>
<dbReference type="Gramene" id="rna30290">
    <property type="protein sequence ID" value="RHN55154.1"/>
    <property type="gene ID" value="gene30290"/>
</dbReference>
<comment type="caution">
    <text evidence="12">The sequence shown here is derived from an EMBL/GenBank/DDBJ whole genome shotgun (WGS) entry which is preliminary data.</text>
</comment>
<dbReference type="SUPFAM" id="SSF47090">
    <property type="entry name" value="PGBD-like"/>
    <property type="match status" value="1"/>
</dbReference>
<proteinExistence type="inferred from homology"/>
<dbReference type="GO" id="GO:0004222">
    <property type="term" value="F:metalloendopeptidase activity"/>
    <property type="evidence" value="ECO:0007669"/>
    <property type="project" value="InterPro"/>
</dbReference>
<evidence type="ECO:0000256" key="2">
    <source>
        <dbReference type="ARBA" id="ARBA00022670"/>
    </source>
</evidence>
<dbReference type="Gene3D" id="3.40.390.10">
    <property type="entry name" value="Collagenase (Catalytic Domain)"/>
    <property type="match status" value="1"/>
</dbReference>
<dbReference type="GO" id="GO:0031012">
    <property type="term" value="C:extracellular matrix"/>
    <property type="evidence" value="ECO:0007669"/>
    <property type="project" value="InterPro"/>
</dbReference>
<feature type="binding site" evidence="9">
    <location>
        <position position="279"/>
    </location>
    <ligand>
        <name>Zn(2+)</name>
        <dbReference type="ChEBI" id="CHEBI:29105"/>
        <label>2</label>
        <note>catalytic</note>
    </ligand>
</feature>
<dbReference type="KEGG" id="mtr:11416976"/>
<dbReference type="PaxDb" id="3880-AES96350"/>
<dbReference type="Proteomes" id="UP000265566">
    <property type="component" value="Chromosome 5"/>
</dbReference>
<gene>
    <name evidence="12" type="ORF">MtrunA17_Chr5g0414641</name>
</gene>
<dbReference type="EC" id="3.4.24.12" evidence="12"/>
<organism evidence="12">
    <name type="scientific">Medicago truncatula</name>
    <name type="common">Barrel medic</name>
    <name type="synonym">Medicago tribuloides</name>
    <dbReference type="NCBI Taxonomy" id="3880"/>
    <lineage>
        <taxon>Eukaryota</taxon>
        <taxon>Viridiplantae</taxon>
        <taxon>Streptophyta</taxon>
        <taxon>Embryophyta</taxon>
        <taxon>Tracheophyta</taxon>
        <taxon>Spermatophyta</taxon>
        <taxon>Magnoliopsida</taxon>
        <taxon>eudicotyledons</taxon>
        <taxon>Gunneridae</taxon>
        <taxon>Pentapetalae</taxon>
        <taxon>rosids</taxon>
        <taxon>fabids</taxon>
        <taxon>Fabales</taxon>
        <taxon>Fabaceae</taxon>
        <taxon>Papilionoideae</taxon>
        <taxon>50 kb inversion clade</taxon>
        <taxon>NPAAA clade</taxon>
        <taxon>Hologalegina</taxon>
        <taxon>IRL clade</taxon>
        <taxon>Trifolieae</taxon>
        <taxon>Medicago</taxon>
    </lineage>
</organism>
<feature type="binding site" evidence="9">
    <location>
        <position position="252"/>
    </location>
    <ligand>
        <name>Ca(2+)</name>
        <dbReference type="ChEBI" id="CHEBI:29108"/>
        <label>3</label>
    </ligand>
</feature>
<dbReference type="SUPFAM" id="SSF55486">
    <property type="entry name" value="Metalloproteases ('zincins'), catalytic domain"/>
    <property type="match status" value="1"/>
</dbReference>
<feature type="binding site" evidence="9">
    <location>
        <position position="285"/>
    </location>
    <ligand>
        <name>Zn(2+)</name>
        <dbReference type="ChEBI" id="CHEBI:29105"/>
        <label>2</label>
        <note>catalytic</note>
    </ligand>
</feature>
<evidence type="ECO:0000256" key="3">
    <source>
        <dbReference type="ARBA" id="ARBA00022723"/>
    </source>
</evidence>
<comment type="cofactor">
    <cofactor evidence="9">
        <name>Zn(2+)</name>
        <dbReference type="ChEBI" id="CHEBI:29105"/>
    </cofactor>
    <text evidence="9">Binds 2 Zn(2+) ions per subunit.</text>
</comment>
<keyword evidence="2" id="KW-0645">Protease</keyword>
<dbReference type="InterPro" id="IPR036365">
    <property type="entry name" value="PGBD-like_sf"/>
</dbReference>
<dbReference type="STRING" id="3880.G7K5I7"/>
<name>A0A396HT94_MEDTR</name>
<dbReference type="Pfam" id="PF01471">
    <property type="entry name" value="PG_binding_1"/>
    <property type="match status" value="1"/>
</dbReference>
<comment type="cofactor">
    <cofactor evidence="9">
        <name>Ca(2+)</name>
        <dbReference type="ChEBI" id="CHEBI:29108"/>
    </cofactor>
    <text evidence="9">Can bind about 5 Ca(2+) ions per subunit.</text>
</comment>
<dbReference type="InterPro" id="IPR024079">
    <property type="entry name" value="MetalloPept_cat_dom_sf"/>
</dbReference>
<feature type="binding site" evidence="9">
    <location>
        <position position="226"/>
    </location>
    <ligand>
        <name>Ca(2+)</name>
        <dbReference type="ChEBI" id="CHEBI:29108"/>
        <label>3</label>
    </ligand>
</feature>
<evidence type="ECO:0000256" key="10">
    <source>
        <dbReference type="SAM" id="SignalP"/>
    </source>
</evidence>
<dbReference type="InterPro" id="IPR002477">
    <property type="entry name" value="Peptidoglycan-bd-like"/>
</dbReference>
<feature type="binding site" evidence="9">
    <location>
        <position position="227"/>
    </location>
    <ligand>
        <name>Ca(2+)</name>
        <dbReference type="ChEBI" id="CHEBI:29108"/>
        <label>3</label>
    </ligand>
</feature>
<reference evidence="12" key="1">
    <citation type="journal article" date="2018" name="Nat. Plants">
        <title>Whole-genome landscape of Medicago truncatula symbiotic genes.</title>
        <authorList>
            <person name="Pecrix Y."/>
            <person name="Gamas P."/>
            <person name="Carrere S."/>
        </authorList>
    </citation>
    <scope>NUCLEOTIDE SEQUENCE</scope>
    <source>
        <tissue evidence="12">Leaves</tissue>
    </source>
</reference>
<comment type="similarity">
    <text evidence="1">Belongs to the peptidase M10A family. Matrix metalloproteinases (MMPs) subfamily.</text>
</comment>
<dbReference type="PROSITE" id="PS00546">
    <property type="entry name" value="CYSTEINE_SWITCH"/>
    <property type="match status" value="1"/>
</dbReference>
<feature type="chain" id="PRO_5044200732" evidence="10">
    <location>
        <begin position="26"/>
        <end position="322"/>
    </location>
</feature>
<evidence type="ECO:0000256" key="4">
    <source>
        <dbReference type="ARBA" id="ARBA00022729"/>
    </source>
</evidence>
<dbReference type="EMBL" id="PSQE01000005">
    <property type="protein sequence ID" value="RHN55154.1"/>
    <property type="molecule type" value="Genomic_DNA"/>
</dbReference>
<evidence type="ECO:0000256" key="5">
    <source>
        <dbReference type="ARBA" id="ARBA00022801"/>
    </source>
</evidence>
<keyword evidence="6 9" id="KW-0862">Zinc</keyword>
<feature type="binding site" evidence="9">
    <location>
        <position position="275"/>
    </location>
    <ligand>
        <name>Zn(2+)</name>
        <dbReference type="ChEBI" id="CHEBI:29105"/>
        <label>2</label>
        <note>catalytic</note>
    </ligand>
</feature>
<keyword evidence="3 9" id="KW-0479">Metal-binding</keyword>
<dbReference type="eggNOG" id="KOG1565">
    <property type="taxonomic scope" value="Eukaryota"/>
</dbReference>
<feature type="binding site" evidence="9">
    <location>
        <position position="252"/>
    </location>
    <ligand>
        <name>Ca(2+)</name>
        <dbReference type="ChEBI" id="CHEBI:29108"/>
        <label>1</label>
    </ligand>
</feature>
<feature type="binding site" evidence="9">
    <location>
        <position position="249"/>
    </location>
    <ligand>
        <name>Ca(2+)</name>
        <dbReference type="ChEBI" id="CHEBI:29108"/>
        <label>3</label>
    </ligand>
</feature>
<dbReference type="OMA" id="TSFKPWW"/>
<feature type="binding site" description="in inhibited form" evidence="9">
    <location>
        <position position="139"/>
    </location>
    <ligand>
        <name>Zn(2+)</name>
        <dbReference type="ChEBI" id="CHEBI:29105"/>
        <label>2</label>
        <note>catalytic</note>
    </ligand>
</feature>
<dbReference type="AlphaFoldDB" id="A0A396HT94"/>
<evidence type="ECO:0000256" key="9">
    <source>
        <dbReference type="PIRSR" id="PIRSR621190-2"/>
    </source>
</evidence>
<dbReference type="GO" id="GO:0008270">
    <property type="term" value="F:zinc ion binding"/>
    <property type="evidence" value="ECO:0007669"/>
    <property type="project" value="InterPro"/>
</dbReference>
<dbReference type="PRINTS" id="PR00138">
    <property type="entry name" value="MATRIXIN"/>
</dbReference>
<dbReference type="GO" id="GO:0006508">
    <property type="term" value="P:proteolysis"/>
    <property type="evidence" value="ECO:0007669"/>
    <property type="project" value="UniProtKB-KW"/>
</dbReference>